<feature type="region of interest" description="Disordered" evidence="1">
    <location>
        <begin position="1"/>
        <end position="64"/>
    </location>
</feature>
<feature type="compositionally biased region" description="Acidic residues" evidence="1">
    <location>
        <begin position="1"/>
        <end position="25"/>
    </location>
</feature>
<dbReference type="AlphaFoldDB" id="A0AAW0AM36"/>
<evidence type="ECO:0000313" key="2">
    <source>
        <dbReference type="EMBL" id="KAK7014169.1"/>
    </source>
</evidence>
<keyword evidence="3" id="KW-1185">Reference proteome</keyword>
<feature type="compositionally biased region" description="Basic and acidic residues" evidence="1">
    <location>
        <begin position="42"/>
        <end position="61"/>
    </location>
</feature>
<comment type="caution">
    <text evidence="2">The sequence shown here is derived from an EMBL/GenBank/DDBJ whole genome shotgun (WGS) entry which is preliminary data.</text>
</comment>
<dbReference type="Proteomes" id="UP001362999">
    <property type="component" value="Unassembled WGS sequence"/>
</dbReference>
<evidence type="ECO:0008006" key="4">
    <source>
        <dbReference type="Google" id="ProtNLM"/>
    </source>
</evidence>
<evidence type="ECO:0000256" key="1">
    <source>
        <dbReference type="SAM" id="MobiDB-lite"/>
    </source>
</evidence>
<sequence>DYGIDYDDGYLESDEDDSDSGSDSESESRRRKKKRETKRKRKEESKPEVVRTKHKEEEKVTVKPNGTAAEVTDLIRQLNRMQIDDAEYAPTYYSILALDQTGGGNRESPRPANNGAPLPPECFGCGKDDGHRMFDCVEIKELLQRGVVKHDENTGKLCMADGTFIRRRPGEYIAPAAR</sequence>
<feature type="non-terminal residue" evidence="2">
    <location>
        <position position="1"/>
    </location>
</feature>
<dbReference type="EMBL" id="JAWWNJ010000057">
    <property type="protein sequence ID" value="KAK7014169.1"/>
    <property type="molecule type" value="Genomic_DNA"/>
</dbReference>
<organism evidence="2 3">
    <name type="scientific">Favolaschia claudopus</name>
    <dbReference type="NCBI Taxonomy" id="2862362"/>
    <lineage>
        <taxon>Eukaryota</taxon>
        <taxon>Fungi</taxon>
        <taxon>Dikarya</taxon>
        <taxon>Basidiomycota</taxon>
        <taxon>Agaricomycotina</taxon>
        <taxon>Agaricomycetes</taxon>
        <taxon>Agaricomycetidae</taxon>
        <taxon>Agaricales</taxon>
        <taxon>Marasmiineae</taxon>
        <taxon>Mycenaceae</taxon>
        <taxon>Favolaschia</taxon>
    </lineage>
</organism>
<reference evidence="2 3" key="1">
    <citation type="journal article" date="2024" name="J Genomics">
        <title>Draft genome sequencing and assembly of Favolaschia claudopus CIRM-BRFM 2984 isolated from oak limbs.</title>
        <authorList>
            <person name="Navarro D."/>
            <person name="Drula E."/>
            <person name="Chaduli D."/>
            <person name="Cazenave R."/>
            <person name="Ahrendt S."/>
            <person name="Wang J."/>
            <person name="Lipzen A."/>
            <person name="Daum C."/>
            <person name="Barry K."/>
            <person name="Grigoriev I.V."/>
            <person name="Favel A."/>
            <person name="Rosso M.N."/>
            <person name="Martin F."/>
        </authorList>
    </citation>
    <scope>NUCLEOTIDE SEQUENCE [LARGE SCALE GENOMIC DNA]</scope>
    <source>
        <strain evidence="2 3">CIRM-BRFM 2984</strain>
    </source>
</reference>
<protein>
    <recommendedName>
        <fullName evidence="4">CCHC-type domain-containing protein</fullName>
    </recommendedName>
</protein>
<feature type="compositionally biased region" description="Basic residues" evidence="1">
    <location>
        <begin position="29"/>
        <end position="41"/>
    </location>
</feature>
<evidence type="ECO:0000313" key="3">
    <source>
        <dbReference type="Proteomes" id="UP001362999"/>
    </source>
</evidence>
<feature type="non-terminal residue" evidence="2">
    <location>
        <position position="178"/>
    </location>
</feature>
<gene>
    <name evidence="2" type="ORF">R3P38DRAFT_2419111</name>
</gene>
<accession>A0AAW0AM36</accession>
<proteinExistence type="predicted"/>
<name>A0AAW0AM36_9AGAR</name>